<keyword evidence="1" id="KW-0694">RNA-binding</keyword>
<keyword evidence="5" id="KW-1185">Reference proteome</keyword>
<protein>
    <recommendedName>
        <fullName evidence="1">RNA-dependent RNA polymerase</fullName>
        <ecNumber evidence="1">2.7.7.48</ecNumber>
    </recommendedName>
</protein>
<gene>
    <name evidence="4" type="ORF">FB45DRAFT_908948</name>
</gene>
<dbReference type="PANTHER" id="PTHR23079:SF55">
    <property type="entry name" value="RNA-DIRECTED RNA POLYMERASE"/>
    <property type="match status" value="1"/>
</dbReference>
<dbReference type="GO" id="GO:0003968">
    <property type="term" value="F:RNA-directed RNA polymerase activity"/>
    <property type="evidence" value="ECO:0007669"/>
    <property type="project" value="UniProtKB-KW"/>
</dbReference>
<dbReference type="GO" id="GO:0030422">
    <property type="term" value="P:siRNA processing"/>
    <property type="evidence" value="ECO:0007669"/>
    <property type="project" value="TreeGrafter"/>
</dbReference>
<keyword evidence="1" id="KW-0548">Nucleotidyltransferase</keyword>
<reference evidence="4" key="1">
    <citation type="submission" date="2023-03" db="EMBL/GenBank/DDBJ databases">
        <title>Massive genome expansion in bonnet fungi (Mycena s.s.) driven by repeated elements and novel gene families across ecological guilds.</title>
        <authorList>
            <consortium name="Lawrence Berkeley National Laboratory"/>
            <person name="Harder C.B."/>
            <person name="Miyauchi S."/>
            <person name="Viragh M."/>
            <person name="Kuo A."/>
            <person name="Thoen E."/>
            <person name="Andreopoulos B."/>
            <person name="Lu D."/>
            <person name="Skrede I."/>
            <person name="Drula E."/>
            <person name="Henrissat B."/>
            <person name="Morin E."/>
            <person name="Kohler A."/>
            <person name="Barry K."/>
            <person name="LaButti K."/>
            <person name="Morin E."/>
            <person name="Salamov A."/>
            <person name="Lipzen A."/>
            <person name="Mereny Z."/>
            <person name="Hegedus B."/>
            <person name="Baldrian P."/>
            <person name="Stursova M."/>
            <person name="Weitz H."/>
            <person name="Taylor A."/>
            <person name="Grigoriev I.V."/>
            <person name="Nagy L.G."/>
            <person name="Martin F."/>
            <person name="Kauserud H."/>
        </authorList>
    </citation>
    <scope>NUCLEOTIDE SEQUENCE</scope>
    <source>
        <strain evidence="4">9284</strain>
    </source>
</reference>
<comment type="catalytic activity">
    <reaction evidence="1">
        <text>RNA(n) + a ribonucleoside 5'-triphosphate = RNA(n+1) + diphosphate</text>
        <dbReference type="Rhea" id="RHEA:21248"/>
        <dbReference type="Rhea" id="RHEA-COMP:14527"/>
        <dbReference type="Rhea" id="RHEA-COMP:17342"/>
        <dbReference type="ChEBI" id="CHEBI:33019"/>
        <dbReference type="ChEBI" id="CHEBI:61557"/>
        <dbReference type="ChEBI" id="CHEBI:140395"/>
        <dbReference type="EC" id="2.7.7.48"/>
    </reaction>
</comment>
<keyword evidence="1" id="KW-0808">Transferase</keyword>
<feature type="region of interest" description="Disordered" evidence="2">
    <location>
        <begin position="731"/>
        <end position="821"/>
    </location>
</feature>
<dbReference type="Pfam" id="PF05183">
    <property type="entry name" value="RdRP"/>
    <property type="match status" value="1"/>
</dbReference>
<dbReference type="GO" id="GO:0031380">
    <property type="term" value="C:nuclear RNA-directed RNA polymerase complex"/>
    <property type="evidence" value="ECO:0007669"/>
    <property type="project" value="TreeGrafter"/>
</dbReference>
<feature type="compositionally biased region" description="Low complexity" evidence="2">
    <location>
        <begin position="753"/>
        <end position="770"/>
    </location>
</feature>
<dbReference type="EMBL" id="JARKIF010000007">
    <property type="protein sequence ID" value="KAJ7634456.1"/>
    <property type="molecule type" value="Genomic_DNA"/>
</dbReference>
<dbReference type="EC" id="2.7.7.48" evidence="1"/>
<evidence type="ECO:0000313" key="4">
    <source>
        <dbReference type="EMBL" id="KAJ7634456.1"/>
    </source>
</evidence>
<dbReference type="Proteomes" id="UP001221142">
    <property type="component" value="Unassembled WGS sequence"/>
</dbReference>
<dbReference type="AlphaFoldDB" id="A0AAD7BYK9"/>
<organism evidence="4 5">
    <name type="scientific">Roridomyces roridus</name>
    <dbReference type="NCBI Taxonomy" id="1738132"/>
    <lineage>
        <taxon>Eukaryota</taxon>
        <taxon>Fungi</taxon>
        <taxon>Dikarya</taxon>
        <taxon>Basidiomycota</taxon>
        <taxon>Agaricomycotina</taxon>
        <taxon>Agaricomycetes</taxon>
        <taxon>Agaricomycetidae</taxon>
        <taxon>Agaricales</taxon>
        <taxon>Marasmiineae</taxon>
        <taxon>Mycenaceae</taxon>
        <taxon>Roridomyces</taxon>
    </lineage>
</organism>
<evidence type="ECO:0000256" key="2">
    <source>
        <dbReference type="SAM" id="MobiDB-lite"/>
    </source>
</evidence>
<feature type="domain" description="RDRP core" evidence="3">
    <location>
        <begin position="42"/>
        <end position="575"/>
    </location>
</feature>
<evidence type="ECO:0000313" key="5">
    <source>
        <dbReference type="Proteomes" id="UP001221142"/>
    </source>
</evidence>
<name>A0AAD7BYK9_9AGAR</name>
<keyword evidence="1" id="KW-0696">RNA-directed RNA polymerase</keyword>
<proteinExistence type="inferred from homology"/>
<dbReference type="InterPro" id="IPR007855">
    <property type="entry name" value="RDRP"/>
</dbReference>
<comment type="similarity">
    <text evidence="1">Belongs to the RdRP family.</text>
</comment>
<evidence type="ECO:0000256" key="1">
    <source>
        <dbReference type="RuleBase" id="RU363098"/>
    </source>
</evidence>
<sequence>MYHQKTTLARDRVPFHRLRVDLRTADAGNALEQYYVHESRATRLVGGYKRFLTISFVKGSKDRYIQDWLERITPPGQNIEIGTEKYVFLGFTESNLKAGHVLFFREGDDFTVEELKKKFGDLTAVYNAAGYGKYAARLGLSFSSTRATQEIMPAHQALLPDLTADDGSLTSDGCGLIRSSFAQEVCAQLGIPPDTSVFQIRLGGIKGTLARCLDGRFDALCGSTGKKIAYRPSMLKYENGPRILEVQQVSKPPKSGRLNKQFILLLMTRGISIAVFVELLQMQLHEIDAITTDRDKALHCVDGEIDAEAGSFHQELYEMLLAGHDMNEPYLATLLRRFQNASRDALRKKLNIPVKGSAYLFGVVDHCGVLKEGEVYINLPAKGGPQVGQVTVMRNPAYDPNDVRVLEGVNRPELRDLTNCIVFAACGTHSEADRMGGGDLDGDLYFVLFNPVLIPQPRDVPPVLRINDSVGRQGTITVGGRVHTLSVRNRSDRRKDAIQTFIALRCNFLLGAISKEWLRIVGTTPQLADWPPCKKLVPMIEAALDVVKSGGSLAMLKHNFNRFKDTLMEEEVPGWSNPLETLANMVPISSPVETTSFCCDPQLVLRAQVGQEEWAKVVQDAESVMAQYNSSLQVAIEADKEAKLQGLDEDENRAEQVKASYKAKYFPSPKSILDDLRPNLLKASVWYHTGYRHDKQSFAWLGARYLNQIKATALGVEGRYVPISVAARSTPLAVTSSPSTPPRNPVRSHVPATPVSLPRPSRVPRTSPPVITLHDTDSESEGDTLAVPRRIAREDSEETLVESPHSHRATQRPPARTQQGHQHLFLIRSTGARGDRVCACGLLRKAPGA</sequence>
<comment type="caution">
    <text evidence="4">The sequence shown here is derived from an EMBL/GenBank/DDBJ whole genome shotgun (WGS) entry which is preliminary data.</text>
</comment>
<evidence type="ECO:0000259" key="3">
    <source>
        <dbReference type="Pfam" id="PF05183"/>
    </source>
</evidence>
<dbReference type="InterPro" id="IPR057596">
    <property type="entry name" value="RDRP_core"/>
</dbReference>
<accession>A0AAD7BYK9</accession>
<dbReference type="PANTHER" id="PTHR23079">
    <property type="entry name" value="RNA-DEPENDENT RNA POLYMERASE"/>
    <property type="match status" value="1"/>
</dbReference>
<dbReference type="GO" id="GO:0003723">
    <property type="term" value="F:RNA binding"/>
    <property type="evidence" value="ECO:0007669"/>
    <property type="project" value="UniProtKB-KW"/>
</dbReference>